<name>A0ABX0VJP7_9ENTR</name>
<protein>
    <submittedName>
        <fullName evidence="1">Amino acid-binding protein</fullName>
    </submittedName>
</protein>
<dbReference type="Gene3D" id="3.30.2130.10">
    <property type="entry name" value="VC0802-like"/>
    <property type="match status" value="1"/>
</dbReference>
<dbReference type="EMBL" id="SOYS01000001">
    <property type="protein sequence ID" value="NIY46357.1"/>
    <property type="molecule type" value="Genomic_DNA"/>
</dbReference>
<dbReference type="Proteomes" id="UP000697927">
    <property type="component" value="Unassembled WGS sequence"/>
</dbReference>
<accession>A0ABX0VJP7</accession>
<evidence type="ECO:0000313" key="2">
    <source>
        <dbReference type="Proteomes" id="UP000697927"/>
    </source>
</evidence>
<organism evidence="1 2">
    <name type="scientific">Cedecea colo</name>
    <dbReference type="NCBI Taxonomy" id="2552946"/>
    <lineage>
        <taxon>Bacteria</taxon>
        <taxon>Pseudomonadati</taxon>
        <taxon>Pseudomonadota</taxon>
        <taxon>Gammaproteobacteria</taxon>
        <taxon>Enterobacterales</taxon>
        <taxon>Enterobacteriaceae</taxon>
        <taxon>Cedecea</taxon>
    </lineage>
</organism>
<sequence length="130" mass="13769">MNDIHVVLSNTPGALASLGSLLGQNGVGLEGGGVFTMGNESHAHFLVEDGELARTVLTHAGISVLNVAKPLIRKLRQERPGELGEIADVIARNGINILVQYSDHANRLILLTDNNALAEKVTTAWGLPTE</sequence>
<reference evidence="1 2" key="1">
    <citation type="journal article" date="2020" name="Microorganisms">
        <title>Polyphasic Characterisation of Cedecea colo sp. nov., a New Enteric Bacterium Isolated from the Koala Hindgut.</title>
        <authorList>
            <person name="Boath J.M."/>
            <person name="Dakhal S."/>
            <person name="Van T.T.H."/>
            <person name="Moore R.J."/>
            <person name="Dekiwadia C."/>
            <person name="Macreadie I.G."/>
        </authorList>
    </citation>
    <scope>NUCLEOTIDE SEQUENCE [LARGE SCALE GENOMIC DNA]</scope>
    <source>
        <strain evidence="1 2">ZA</strain>
    </source>
</reference>
<comment type="caution">
    <text evidence="1">The sequence shown here is derived from an EMBL/GenBank/DDBJ whole genome shotgun (WGS) entry which is preliminary data.</text>
</comment>
<gene>
    <name evidence="1" type="ORF">E2L00_02175</name>
</gene>
<dbReference type="SUPFAM" id="SSF55021">
    <property type="entry name" value="ACT-like"/>
    <property type="match status" value="2"/>
</dbReference>
<evidence type="ECO:0000313" key="1">
    <source>
        <dbReference type="EMBL" id="NIY46357.1"/>
    </source>
</evidence>
<keyword evidence="2" id="KW-1185">Reference proteome</keyword>
<dbReference type="RefSeq" id="WP_167606337.1">
    <property type="nucleotide sequence ID" value="NZ_SOYS01000001.1"/>
</dbReference>
<proteinExistence type="predicted"/>
<dbReference type="InterPro" id="IPR045865">
    <property type="entry name" value="ACT-like_dom_sf"/>
</dbReference>